<dbReference type="AlphaFoldDB" id="A0A4R1AR22"/>
<accession>A0A4R1AR22</accession>
<evidence type="ECO:0000313" key="1">
    <source>
        <dbReference type="EMBL" id="TCJ00447.1"/>
    </source>
</evidence>
<protein>
    <submittedName>
        <fullName evidence="1">Uncharacterized protein</fullName>
    </submittedName>
</protein>
<organism evidence="1 2">
    <name type="scientific">Cytobacillus praedii</name>
    <dbReference type="NCBI Taxonomy" id="1742358"/>
    <lineage>
        <taxon>Bacteria</taxon>
        <taxon>Bacillati</taxon>
        <taxon>Bacillota</taxon>
        <taxon>Bacilli</taxon>
        <taxon>Bacillales</taxon>
        <taxon>Bacillaceae</taxon>
        <taxon>Cytobacillus</taxon>
    </lineage>
</organism>
<evidence type="ECO:0000313" key="2">
    <source>
        <dbReference type="Proteomes" id="UP000293846"/>
    </source>
</evidence>
<name>A0A4R1AR22_9BACI</name>
<dbReference type="EMBL" id="SJTH01000116">
    <property type="protein sequence ID" value="TCJ00447.1"/>
    <property type="molecule type" value="Genomic_DNA"/>
</dbReference>
<sequence>MRTDKTLSELWNLVEHEDKEVSDTAKMAIDTIGRLKETYAKVLNRKDQQIADMACELVTQDEKIKRYSVRKEDNMTSIYERKGIPVQEFNIGDKAMLANPHLLVQSLNKEDDTFTVVETELSFGKWKSAINDRTGYGYVMANGDYCLL</sequence>
<proteinExistence type="predicted"/>
<dbReference type="OrthoDB" id="9938191at2"/>
<gene>
    <name evidence="1" type="ORF">E0Y62_26820</name>
</gene>
<dbReference type="Proteomes" id="UP000293846">
    <property type="component" value="Unassembled WGS sequence"/>
</dbReference>
<keyword evidence="2" id="KW-1185">Reference proteome</keyword>
<comment type="caution">
    <text evidence="1">The sequence shown here is derived from an EMBL/GenBank/DDBJ whole genome shotgun (WGS) entry which is preliminary data.</text>
</comment>
<dbReference type="RefSeq" id="WP_131239630.1">
    <property type="nucleotide sequence ID" value="NZ_SJTH01000116.1"/>
</dbReference>
<reference evidence="1 2" key="1">
    <citation type="submission" date="2019-03" db="EMBL/GenBank/DDBJ databases">
        <authorList>
            <person name="Jensen L."/>
            <person name="Storgaard J."/>
            <person name="Sulaj E."/>
            <person name="Schramm A."/>
            <person name="Marshall I.P.G."/>
        </authorList>
    </citation>
    <scope>NUCLEOTIDE SEQUENCE [LARGE SCALE GENOMIC DNA]</scope>
    <source>
        <strain evidence="1 2">2017H2G3</strain>
    </source>
</reference>